<dbReference type="EMBL" id="JAAGAB010000002">
    <property type="protein sequence ID" value="NDV01249.1"/>
    <property type="molecule type" value="Genomic_DNA"/>
</dbReference>
<gene>
    <name evidence="1" type="ORF">GZA08_09765</name>
</gene>
<comment type="caution">
    <text evidence="1">The sequence shown here is derived from an EMBL/GenBank/DDBJ whole genome shotgun (WGS) entry which is preliminary data.</text>
</comment>
<accession>A0A6B2JX64</accession>
<dbReference type="InterPro" id="IPR027417">
    <property type="entry name" value="P-loop_NTPase"/>
</dbReference>
<organism evidence="1 2">
    <name type="scientific">Pseudoroseicyclus tamaricis</name>
    <dbReference type="NCBI Taxonomy" id="2705421"/>
    <lineage>
        <taxon>Bacteria</taxon>
        <taxon>Pseudomonadati</taxon>
        <taxon>Pseudomonadota</taxon>
        <taxon>Alphaproteobacteria</taxon>
        <taxon>Rhodobacterales</taxon>
        <taxon>Paracoccaceae</taxon>
        <taxon>Pseudoroseicyclus</taxon>
    </lineage>
</organism>
<dbReference type="Proteomes" id="UP000474757">
    <property type="component" value="Unassembled WGS sequence"/>
</dbReference>
<dbReference type="Gene3D" id="3.40.50.300">
    <property type="entry name" value="P-loop containing nucleotide triphosphate hydrolases"/>
    <property type="match status" value="1"/>
</dbReference>
<name>A0A6B2JX64_9RHOB</name>
<dbReference type="AlphaFoldDB" id="A0A6B2JX64"/>
<reference evidence="1 2" key="1">
    <citation type="submission" date="2020-02" db="EMBL/GenBank/DDBJ databases">
        <title>Pseudoroseicyclus tamarix, sp. nov., isolated from offshore sediment of a Tamarix chinensis forest.</title>
        <authorList>
            <person name="Gai Y."/>
        </authorList>
    </citation>
    <scope>NUCLEOTIDE SEQUENCE [LARGE SCALE GENOMIC DNA]</scope>
    <source>
        <strain evidence="1 2">CLL3-39</strain>
    </source>
</reference>
<dbReference type="RefSeq" id="WP_163892780.1">
    <property type="nucleotide sequence ID" value="NZ_JAAFYS010000002.1"/>
</dbReference>
<protein>
    <recommendedName>
        <fullName evidence="3">Sulfotransferase family protein</fullName>
    </recommendedName>
</protein>
<evidence type="ECO:0008006" key="3">
    <source>
        <dbReference type="Google" id="ProtNLM"/>
    </source>
</evidence>
<evidence type="ECO:0000313" key="2">
    <source>
        <dbReference type="Proteomes" id="UP000474757"/>
    </source>
</evidence>
<sequence>MQENERILHIGAHRTGTTSMQHYLQKNEQHFSTNDIRVLIPPHTRHSSSWHENLGSGRFIISEENIAGTMENCLASGKLYPNIKERIETLDRLITNQTTIFFTMRRSADWWRSVATFCVSRGLANPSRADFSNITNSDRGWADVVRDIRQAAPQARIVVREFEWKRNNPKQQLLQTAQWDELRSSTAFRDVHNKAPVIEEIIAQLIEREDFEAVRETQKTGLSFFTQDETDKLDKMYQRDLEAVANMKEVAFYSAPTSHRIPITADVEKLPQVNRPPPPRCILHIGKTGGTYLKSRIRTAAERDKHLHLCDHSETLVSTLKSHGRNRKIGFFFRDPQSRFASAFLSRMRQGRPIYNSVWSTAEAISFSFFESPNHLAESLYSKDERLRSAADFAMGNIQHLKLGMQYFLHSPAAVDYEWNSGNIIFCCETHSIDSNWSAIIDALALSQMDRAVISEDGIRHHGTEAILSENAKANLRVYLKREYDIYEKCSEVSRAMGMA</sequence>
<proteinExistence type="predicted"/>
<evidence type="ECO:0000313" key="1">
    <source>
        <dbReference type="EMBL" id="NDV01249.1"/>
    </source>
</evidence>
<dbReference type="SUPFAM" id="SSF52540">
    <property type="entry name" value="P-loop containing nucleoside triphosphate hydrolases"/>
    <property type="match status" value="1"/>
</dbReference>
<keyword evidence="2" id="KW-1185">Reference proteome</keyword>